<organism evidence="1 2">
    <name type="scientific">Heterostelium pallidum (strain ATCC 26659 / Pp 5 / PN500)</name>
    <name type="common">Cellular slime mold</name>
    <name type="synonym">Polysphondylium pallidum</name>
    <dbReference type="NCBI Taxonomy" id="670386"/>
    <lineage>
        <taxon>Eukaryota</taxon>
        <taxon>Amoebozoa</taxon>
        <taxon>Evosea</taxon>
        <taxon>Eumycetozoa</taxon>
        <taxon>Dictyostelia</taxon>
        <taxon>Acytosteliales</taxon>
        <taxon>Acytosteliaceae</taxon>
        <taxon>Heterostelium</taxon>
    </lineage>
</organism>
<sequence length="117" mass="13541">MRGGKNLPKSIANFDRISKMNNCEILIPKDCNQISVGNTNKYCTITPSKYWSMEKGDPLAFILEFNHIHLQDIKYPCTIWVKDMATTPCIQTIHSLANLSIGMKKWSWFRCRWTSIV</sequence>
<accession>D3B261</accession>
<dbReference type="RefSeq" id="XP_020436550.1">
    <property type="nucleotide sequence ID" value="XM_020573455.1"/>
</dbReference>
<dbReference type="GeneID" id="31357993"/>
<reference evidence="1 2" key="1">
    <citation type="journal article" date="2011" name="Genome Res.">
        <title>Phylogeny-wide analysis of social amoeba genomes highlights ancient origins for complex intercellular communication.</title>
        <authorList>
            <person name="Heidel A.J."/>
            <person name="Lawal H.M."/>
            <person name="Felder M."/>
            <person name="Schilde C."/>
            <person name="Helps N.R."/>
            <person name="Tunggal B."/>
            <person name="Rivero F."/>
            <person name="John U."/>
            <person name="Schleicher M."/>
            <person name="Eichinger L."/>
            <person name="Platzer M."/>
            <person name="Noegel A.A."/>
            <person name="Schaap P."/>
            <person name="Gloeckner G."/>
        </authorList>
    </citation>
    <scope>NUCLEOTIDE SEQUENCE [LARGE SCALE GENOMIC DNA]</scope>
    <source>
        <strain evidence="2">ATCC 26659 / Pp 5 / PN500</strain>
    </source>
</reference>
<dbReference type="AlphaFoldDB" id="D3B261"/>
<protein>
    <submittedName>
        <fullName evidence="1">Uncharacterized protein</fullName>
    </submittedName>
</protein>
<dbReference type="EMBL" id="ADBJ01000009">
    <property type="protein sequence ID" value="EFA84436.1"/>
    <property type="molecule type" value="Genomic_DNA"/>
</dbReference>
<dbReference type="InParanoid" id="D3B261"/>
<proteinExistence type="predicted"/>
<keyword evidence="2" id="KW-1185">Reference proteome</keyword>
<name>D3B261_HETP5</name>
<comment type="caution">
    <text evidence="1">The sequence shown here is derived from an EMBL/GenBank/DDBJ whole genome shotgun (WGS) entry which is preliminary data.</text>
</comment>
<dbReference type="Proteomes" id="UP000001396">
    <property type="component" value="Unassembled WGS sequence"/>
</dbReference>
<gene>
    <name evidence="1" type="ORF">PPL_02468</name>
</gene>
<evidence type="ECO:0000313" key="2">
    <source>
        <dbReference type="Proteomes" id="UP000001396"/>
    </source>
</evidence>
<evidence type="ECO:0000313" key="1">
    <source>
        <dbReference type="EMBL" id="EFA84436.1"/>
    </source>
</evidence>